<evidence type="ECO:0000313" key="2">
    <source>
        <dbReference type="Proteomes" id="UP000887574"/>
    </source>
</evidence>
<keyword evidence="2" id="KW-1185">Reference proteome</keyword>
<protein>
    <submittedName>
        <fullName evidence="3">Uncharacterized protein</fullName>
    </submittedName>
</protein>
<evidence type="ECO:0000256" key="1">
    <source>
        <dbReference type="SAM" id="MobiDB-lite"/>
    </source>
</evidence>
<evidence type="ECO:0000313" key="3">
    <source>
        <dbReference type="WBParaSite" id="jg7113"/>
    </source>
</evidence>
<name>A0A915EN46_9BILA</name>
<organism evidence="2 3">
    <name type="scientific">Ditylenchus dipsaci</name>
    <dbReference type="NCBI Taxonomy" id="166011"/>
    <lineage>
        <taxon>Eukaryota</taxon>
        <taxon>Metazoa</taxon>
        <taxon>Ecdysozoa</taxon>
        <taxon>Nematoda</taxon>
        <taxon>Chromadorea</taxon>
        <taxon>Rhabditida</taxon>
        <taxon>Tylenchina</taxon>
        <taxon>Tylenchomorpha</taxon>
        <taxon>Sphaerularioidea</taxon>
        <taxon>Anguinidae</taxon>
        <taxon>Anguininae</taxon>
        <taxon>Ditylenchus</taxon>
    </lineage>
</organism>
<proteinExistence type="predicted"/>
<accession>A0A915EN46</accession>
<dbReference type="WBParaSite" id="jg7113">
    <property type="protein sequence ID" value="jg7113"/>
    <property type="gene ID" value="jg7113"/>
</dbReference>
<feature type="region of interest" description="Disordered" evidence="1">
    <location>
        <begin position="72"/>
        <end position="92"/>
    </location>
</feature>
<feature type="compositionally biased region" description="Basic and acidic residues" evidence="1">
    <location>
        <begin position="78"/>
        <end position="92"/>
    </location>
</feature>
<reference evidence="3" key="1">
    <citation type="submission" date="2022-11" db="UniProtKB">
        <authorList>
            <consortium name="WormBaseParasite"/>
        </authorList>
    </citation>
    <scope>IDENTIFICATION</scope>
</reference>
<dbReference type="AlphaFoldDB" id="A0A915EN46"/>
<dbReference type="Proteomes" id="UP000887574">
    <property type="component" value="Unplaced"/>
</dbReference>
<sequence length="92" mass="10419">MTSPSQKAYNPIIVAYRRILAAFHLMPTPAATFNLLARFTSLLPVPTFCFLRSFHLLNLILLSTLPTENEEGVELGEDTIRPEKEMVESPRM</sequence>